<evidence type="ECO:0000313" key="3">
    <source>
        <dbReference type="WBParaSite" id="SSLN_0000475901-mRNA-1"/>
    </source>
</evidence>
<reference evidence="1 2" key="2">
    <citation type="submission" date="2018-11" db="EMBL/GenBank/DDBJ databases">
        <authorList>
            <consortium name="Pathogen Informatics"/>
        </authorList>
    </citation>
    <scope>NUCLEOTIDE SEQUENCE [LARGE SCALE GENOMIC DNA]</scope>
    <source>
        <strain evidence="1 2">NST_G2</strain>
    </source>
</reference>
<reference evidence="3" key="1">
    <citation type="submission" date="2016-06" db="UniProtKB">
        <authorList>
            <consortium name="WormBaseParasite"/>
        </authorList>
    </citation>
    <scope>IDENTIFICATION</scope>
</reference>
<dbReference type="PANTHER" id="PTHR19446">
    <property type="entry name" value="REVERSE TRANSCRIPTASES"/>
    <property type="match status" value="1"/>
</dbReference>
<dbReference type="WBParaSite" id="SSLN_0000475901-mRNA-1">
    <property type="protein sequence ID" value="SSLN_0000475901-mRNA-1"/>
    <property type="gene ID" value="SSLN_0000475901"/>
</dbReference>
<keyword evidence="2" id="KW-1185">Reference proteome</keyword>
<dbReference type="AlphaFoldDB" id="A0A183SK56"/>
<dbReference type="EMBL" id="UYSU01032931">
    <property type="protein sequence ID" value="VDL90989.1"/>
    <property type="molecule type" value="Genomic_DNA"/>
</dbReference>
<dbReference type="OrthoDB" id="10065625at2759"/>
<sequence>MRNSAQCGQKEEEEHAAKLYEDVRLQLQAIITARKRLSFTAQGRQCAVLARTDSVVTNTADPATVTSSSSVRRRNHITQKLEDLHAPTDSATVEIRGYLLRNLIQVLGRERRQHQDWIDNNDIDIKNLLVEKNRLLKAYMVLRTDATEAAFFRYIFIVQKRLREMHDVWLVLKLEEIPGSVLHCSSAISNAAINRLPLVDTNNDPDMPPSLQETIRTVQQISSGKAPESNAIPPEVYKPGWPRLMVELATLLQEMWRRERFPQDFKDATIFYLFKRKGNRLWKITQTFGCPKWFRHMVHQLQNAMMAHVTDNWTVFEAFVVTNGVHQGCVLALTVFSLILSAMLMDMYRAHSQHSAYPDPNASVCDFSPLLRPFTP</sequence>
<gene>
    <name evidence="1" type="ORF">SSLN_LOCUS4604</name>
</gene>
<evidence type="ECO:0000313" key="2">
    <source>
        <dbReference type="Proteomes" id="UP000275846"/>
    </source>
</evidence>
<proteinExistence type="predicted"/>
<accession>A0A183SK56</accession>
<name>A0A183SK56_SCHSO</name>
<dbReference type="Proteomes" id="UP000275846">
    <property type="component" value="Unassembled WGS sequence"/>
</dbReference>
<protein>
    <submittedName>
        <fullName evidence="3">Reverse transcriptase domain-containing protein</fullName>
    </submittedName>
</protein>
<evidence type="ECO:0000313" key="1">
    <source>
        <dbReference type="EMBL" id="VDL90989.1"/>
    </source>
</evidence>
<organism evidence="3">
    <name type="scientific">Schistocephalus solidus</name>
    <name type="common">Tapeworm</name>
    <dbReference type="NCBI Taxonomy" id="70667"/>
    <lineage>
        <taxon>Eukaryota</taxon>
        <taxon>Metazoa</taxon>
        <taxon>Spiralia</taxon>
        <taxon>Lophotrochozoa</taxon>
        <taxon>Platyhelminthes</taxon>
        <taxon>Cestoda</taxon>
        <taxon>Eucestoda</taxon>
        <taxon>Diphyllobothriidea</taxon>
        <taxon>Diphyllobothriidae</taxon>
        <taxon>Schistocephalus</taxon>
    </lineage>
</organism>